<name>A0A8H6ISU0_9PEZI</name>
<evidence type="ECO:0000313" key="3">
    <source>
        <dbReference type="Proteomes" id="UP000652219"/>
    </source>
</evidence>
<organism evidence="2 3">
    <name type="scientific">Colletotrichum sojae</name>
    <dbReference type="NCBI Taxonomy" id="2175907"/>
    <lineage>
        <taxon>Eukaryota</taxon>
        <taxon>Fungi</taxon>
        <taxon>Dikarya</taxon>
        <taxon>Ascomycota</taxon>
        <taxon>Pezizomycotina</taxon>
        <taxon>Sordariomycetes</taxon>
        <taxon>Hypocreomycetidae</taxon>
        <taxon>Glomerellales</taxon>
        <taxon>Glomerellaceae</taxon>
        <taxon>Colletotrichum</taxon>
        <taxon>Colletotrichum orchidearum species complex</taxon>
    </lineage>
</organism>
<proteinExistence type="predicted"/>
<reference evidence="2 3" key="1">
    <citation type="journal article" date="2020" name="Phytopathology">
        <title>Genome Sequence Resources of Colletotrichum truncatum, C. plurivorum, C. musicola, and C. sojae: Four Species Pathogenic to Soybean (Glycine max).</title>
        <authorList>
            <person name="Rogerio F."/>
            <person name="Boufleur T.R."/>
            <person name="Ciampi-Guillardi M."/>
            <person name="Sukno S.A."/>
            <person name="Thon M.R."/>
            <person name="Massola Junior N.S."/>
            <person name="Baroncelli R."/>
        </authorList>
    </citation>
    <scope>NUCLEOTIDE SEQUENCE [LARGE SCALE GENOMIC DNA]</scope>
    <source>
        <strain evidence="2 3">LFN0009</strain>
    </source>
</reference>
<dbReference type="EMBL" id="WIGN01000399">
    <property type="protein sequence ID" value="KAF6794983.1"/>
    <property type="molecule type" value="Genomic_DNA"/>
</dbReference>
<protein>
    <submittedName>
        <fullName evidence="2">Uncharacterized protein</fullName>
    </submittedName>
</protein>
<feature type="region of interest" description="Disordered" evidence="1">
    <location>
        <begin position="67"/>
        <end position="164"/>
    </location>
</feature>
<evidence type="ECO:0000256" key="1">
    <source>
        <dbReference type="SAM" id="MobiDB-lite"/>
    </source>
</evidence>
<comment type="caution">
    <text evidence="2">The sequence shown here is derived from an EMBL/GenBank/DDBJ whole genome shotgun (WGS) entry which is preliminary data.</text>
</comment>
<feature type="compositionally biased region" description="Low complexity" evidence="1">
    <location>
        <begin position="68"/>
        <end position="77"/>
    </location>
</feature>
<evidence type="ECO:0000313" key="2">
    <source>
        <dbReference type="EMBL" id="KAF6794983.1"/>
    </source>
</evidence>
<keyword evidence="3" id="KW-1185">Reference proteome</keyword>
<feature type="compositionally biased region" description="Polar residues" evidence="1">
    <location>
        <begin position="117"/>
        <end position="134"/>
    </location>
</feature>
<gene>
    <name evidence="2" type="ORF">CSOJ01_13561</name>
</gene>
<dbReference type="Proteomes" id="UP000652219">
    <property type="component" value="Unassembled WGS sequence"/>
</dbReference>
<sequence>MCRRLPERQDPPRKHAGIFVRSPRLAATSSCLRRLQPRLRELTCDIIRPFSASGRIRGRYVPVTEQLGSSASSAPGPRAVKQASAFPSNSGGKEGWTSRRRRREQEDLPRQAAASGLTRTKSSMSMTQGETTTAFRRYYLPPGQTTTTRPPSLPPLHADLLPVL</sequence>
<accession>A0A8H6ISU0</accession>
<dbReference type="AlphaFoldDB" id="A0A8H6ISU0"/>